<feature type="region of interest" description="Disordered" evidence="1">
    <location>
        <begin position="388"/>
        <end position="513"/>
    </location>
</feature>
<protein>
    <recommendedName>
        <fullName evidence="2">PCI domain-containing protein</fullName>
    </recommendedName>
</protein>
<dbReference type="AlphaFoldDB" id="A0AAV7JYI3"/>
<dbReference type="InterPro" id="IPR005062">
    <property type="entry name" value="SAC3/GANP/THP3_conserved"/>
</dbReference>
<proteinExistence type="predicted"/>
<evidence type="ECO:0000256" key="1">
    <source>
        <dbReference type="SAM" id="MobiDB-lite"/>
    </source>
</evidence>
<dbReference type="InterPro" id="IPR045107">
    <property type="entry name" value="SAC3/GANP/THP3"/>
</dbReference>
<dbReference type="Pfam" id="PF03399">
    <property type="entry name" value="SAC3_GANP"/>
    <property type="match status" value="1"/>
</dbReference>
<feature type="compositionally biased region" description="Polar residues" evidence="1">
    <location>
        <begin position="463"/>
        <end position="476"/>
    </location>
</feature>
<feature type="region of interest" description="Disordered" evidence="1">
    <location>
        <begin position="18"/>
        <end position="41"/>
    </location>
</feature>
<dbReference type="Proteomes" id="UP001165289">
    <property type="component" value="Unassembled WGS sequence"/>
</dbReference>
<name>A0AAV7JYI3_9METZ</name>
<dbReference type="PANTHER" id="PTHR12436">
    <property type="entry name" value="80 KDA MCM3-ASSOCIATED PROTEIN"/>
    <property type="match status" value="1"/>
</dbReference>
<dbReference type="InterPro" id="IPR000717">
    <property type="entry name" value="PCI_dom"/>
</dbReference>
<sequence length="804" mass="90424">MSEQMDAVQSYVASSTQLLSAPQTSGALTHTSNSIPTYPHSHNSNYIQYPVQNSYHQYYTPQYTQKQQQQDQQPGYYVYQQNNWNEYAKATAPPPPPPGVPATPLPPPCTYHGPYNTLQYPPVSQTGTQGQIGAAGVLPSQLQAQEPSANLNQGYSNTLYPTYDPSYQHVPTPPQPFYPSYPQQNYPPYFPPPSLPSQPPFYPTHSFQPPGYYAAVPPPSAQMTHHAPPPDVRGPLENESVSAPTFPTGVDKQERYGGVQGVDNRVMSRRGQEERGEYGRKGHGIERGKKSLRESSPISTSHTSHSKNPKHLSSSDTSGRHEDASDNLPESAQMYIKRVFQSCSNEKDKDRMQEKLKDKLDRIMTAGIQWEIDWDRESIPTIDSIKSNKSETKVRKSRWDVDSSPDKPSSPPTPPSPPSPAAPPHTLPPSIKSRLGAKPMQIDSINTDYSDSGNRGYQLDSIKGNSTTSRIVTSVVATKKKKKKKNKGGAGLKSGGVPQQSSITPLDDLTPQDRDRIQRRAERFGSKQLDTKSFPKITLNTLLSNNDILHFDSDRIVGTSSDLEKPYLRLTSAPDPIDFRPLDVLYKSLEYVLDKWRDTGDYSYTCEQLKSIRQDLTVQGISNEFTVHVYETHGRIALEKRDHEEFNQCNSMLMELYESWDGNIAEFTAYRLFYGMLVRDYVDIDQCLATIPPDIREVPEVIHAIKIYTAWVIHDYSAFFKLYIATPNMGGYLIDMFVQRERLSALKIISKAYRPTVSVDFITRMLAFQDREECINFLISVSAVLTAKKDQLDCKLSLSDLTMP</sequence>
<feature type="compositionally biased region" description="Basic and acidic residues" evidence="1">
    <location>
        <begin position="270"/>
        <end position="293"/>
    </location>
</feature>
<accession>A0AAV7JYI3</accession>
<dbReference type="PANTHER" id="PTHR12436:SF4">
    <property type="entry name" value="LEUKOCYTE RECEPTOR CLUSTER MEMBER 8"/>
    <property type="match status" value="1"/>
</dbReference>
<feature type="region of interest" description="Disordered" evidence="1">
    <location>
        <begin position="211"/>
        <end position="333"/>
    </location>
</feature>
<comment type="caution">
    <text evidence="3">The sequence shown here is derived from an EMBL/GenBank/DDBJ whole genome shotgun (WGS) entry which is preliminary data.</text>
</comment>
<evidence type="ECO:0000313" key="3">
    <source>
        <dbReference type="EMBL" id="KAI6654013.1"/>
    </source>
</evidence>
<evidence type="ECO:0000313" key="4">
    <source>
        <dbReference type="Proteomes" id="UP001165289"/>
    </source>
</evidence>
<dbReference type="PROSITE" id="PS50250">
    <property type="entry name" value="PCI"/>
    <property type="match status" value="1"/>
</dbReference>
<reference evidence="3 4" key="1">
    <citation type="journal article" date="2023" name="BMC Biol.">
        <title>The compact genome of the sponge Oopsacas minuta (Hexactinellida) is lacking key metazoan core genes.</title>
        <authorList>
            <person name="Santini S."/>
            <person name="Schenkelaars Q."/>
            <person name="Jourda C."/>
            <person name="Duchesne M."/>
            <person name="Belahbib H."/>
            <person name="Rocher C."/>
            <person name="Selva M."/>
            <person name="Riesgo A."/>
            <person name="Vervoort M."/>
            <person name="Leys S.P."/>
            <person name="Kodjabachian L."/>
            <person name="Le Bivic A."/>
            <person name="Borchiellini C."/>
            <person name="Claverie J.M."/>
            <person name="Renard E."/>
        </authorList>
    </citation>
    <scope>NUCLEOTIDE SEQUENCE [LARGE SCALE GENOMIC DNA]</scope>
    <source>
        <strain evidence="3">SPO-2</strain>
    </source>
</reference>
<gene>
    <name evidence="3" type="ORF">LOD99_2860</name>
</gene>
<feature type="compositionally biased region" description="Basic residues" evidence="1">
    <location>
        <begin position="478"/>
        <end position="487"/>
    </location>
</feature>
<feature type="compositionally biased region" description="Polar residues" evidence="1">
    <location>
        <begin position="443"/>
        <end position="455"/>
    </location>
</feature>
<dbReference type="Gene3D" id="1.25.40.990">
    <property type="match status" value="1"/>
</dbReference>
<feature type="compositionally biased region" description="Pro residues" evidence="1">
    <location>
        <begin position="408"/>
        <end position="427"/>
    </location>
</feature>
<organism evidence="3 4">
    <name type="scientific">Oopsacas minuta</name>
    <dbReference type="NCBI Taxonomy" id="111878"/>
    <lineage>
        <taxon>Eukaryota</taxon>
        <taxon>Metazoa</taxon>
        <taxon>Porifera</taxon>
        <taxon>Hexactinellida</taxon>
        <taxon>Hexasterophora</taxon>
        <taxon>Lyssacinosida</taxon>
        <taxon>Leucopsacidae</taxon>
        <taxon>Oopsacas</taxon>
    </lineage>
</organism>
<feature type="domain" description="PCI" evidence="2">
    <location>
        <begin position="642"/>
        <end position="804"/>
    </location>
</feature>
<feature type="compositionally biased region" description="Basic and acidic residues" evidence="1">
    <location>
        <begin position="388"/>
        <end position="405"/>
    </location>
</feature>
<dbReference type="GO" id="GO:0005634">
    <property type="term" value="C:nucleus"/>
    <property type="evidence" value="ECO:0007669"/>
    <property type="project" value="TreeGrafter"/>
</dbReference>
<evidence type="ECO:0000259" key="2">
    <source>
        <dbReference type="PROSITE" id="PS50250"/>
    </source>
</evidence>
<dbReference type="EMBL" id="JAKMXF010000233">
    <property type="protein sequence ID" value="KAI6654013.1"/>
    <property type="molecule type" value="Genomic_DNA"/>
</dbReference>
<keyword evidence="4" id="KW-1185">Reference proteome</keyword>